<keyword evidence="14" id="KW-1185">Reference proteome</keyword>
<name>A2ECQ6_TRIV3</name>
<dbReference type="GO" id="GO:0016020">
    <property type="term" value="C:membrane"/>
    <property type="evidence" value="ECO:0007669"/>
    <property type="project" value="UniProtKB-SubCell"/>
</dbReference>
<dbReference type="PANTHER" id="PTHR23033:SF47">
    <property type="entry name" value="APPLE DOMAIN-CONTAINING PROTEIN-RELATED"/>
    <property type="match status" value="1"/>
</dbReference>
<evidence type="ECO:0000259" key="12">
    <source>
        <dbReference type="Pfam" id="PF02434"/>
    </source>
</evidence>
<dbReference type="STRING" id="5722.A2ECQ6"/>
<sequence>MMILFFTYLTLSDPNLTIHDIGVAVWSGKECINTRMVAACNTWVKQFPEVAVYSDFYPKGSKEKLQSIASPTKLLFFELGDCRQHYLVTAWQRAQPRFMKAMEHFYRYNTSKKWYFFCDDDSFPIARNLVALLKDYNSEESKFIGKLYCAWPEVVFGKKEMEECILFAQGGAGVCITATYFARIVDNMTECNAKFTHRYYAGSMRFAKCSHDAFPREWIEGRILSRRDDKFFSTGPISEIEDGANINTHPVNFHKLSISSIYYVRNSYMSMFNLPSNNASRFTDWRDVAGNKYTIYMDTKLHSYNLMLGYYLGLTDNFESFLQRQTSQYIPVFDEKEVDKIVAYKQYYNDNFLLEIICDDTVPQGKMWTDHYEIRNYTHVYTRMKCPPIEEYVWP</sequence>
<dbReference type="Pfam" id="PF02434">
    <property type="entry name" value="Fringe"/>
    <property type="match status" value="1"/>
</dbReference>
<dbReference type="FunFam" id="3.90.550.50:FF:000076">
    <property type="entry name" value="Uncharacterized protein"/>
    <property type="match status" value="1"/>
</dbReference>
<dbReference type="PANTHER" id="PTHR23033">
    <property type="entry name" value="BETA1,3-GALACTOSYLTRANSFERASE"/>
    <property type="match status" value="1"/>
</dbReference>
<evidence type="ECO:0000256" key="1">
    <source>
        <dbReference type="ARBA" id="ARBA00004606"/>
    </source>
</evidence>
<reference evidence="13" key="1">
    <citation type="submission" date="2006-10" db="EMBL/GenBank/DDBJ databases">
        <authorList>
            <person name="Amadeo P."/>
            <person name="Zhao Q."/>
            <person name="Wortman J."/>
            <person name="Fraser-Liggett C."/>
            <person name="Carlton J."/>
        </authorList>
    </citation>
    <scope>NUCLEOTIDE SEQUENCE</scope>
    <source>
        <strain evidence="13">G3</strain>
    </source>
</reference>
<keyword evidence="10" id="KW-1133">Transmembrane helix</keyword>
<dbReference type="OrthoDB" id="431432at2759"/>
<keyword evidence="9" id="KW-0735">Signal-anchor</keyword>
<dbReference type="GO" id="GO:0000166">
    <property type="term" value="F:nucleotide binding"/>
    <property type="evidence" value="ECO:0007669"/>
    <property type="project" value="UniProtKB-KW"/>
</dbReference>
<proteinExistence type="inferred from homology"/>
<evidence type="ECO:0000313" key="13">
    <source>
        <dbReference type="EMBL" id="EAY09552.1"/>
    </source>
</evidence>
<keyword evidence="5" id="KW-0328">Glycosyltransferase</keyword>
<evidence type="ECO:0000256" key="11">
    <source>
        <dbReference type="ARBA" id="ARBA00023136"/>
    </source>
</evidence>
<organism evidence="13 14">
    <name type="scientific">Trichomonas vaginalis (strain ATCC PRA-98 / G3)</name>
    <dbReference type="NCBI Taxonomy" id="412133"/>
    <lineage>
        <taxon>Eukaryota</taxon>
        <taxon>Metamonada</taxon>
        <taxon>Parabasalia</taxon>
        <taxon>Trichomonadida</taxon>
        <taxon>Trichomonadidae</taxon>
        <taxon>Trichomonas</taxon>
    </lineage>
</organism>
<dbReference type="RefSeq" id="XP_001321775.1">
    <property type="nucleotide sequence ID" value="XM_001321740.1"/>
</dbReference>
<accession>A2ECQ6</accession>
<dbReference type="VEuPathDB" id="TrichDB:TVAGG3_0379720"/>
<dbReference type="EC" id="2.4.1.122" evidence="4"/>
<feature type="domain" description="Fringe-like glycosyltransferase" evidence="12">
    <location>
        <begin position="15"/>
        <end position="190"/>
    </location>
</feature>
<evidence type="ECO:0000256" key="7">
    <source>
        <dbReference type="ARBA" id="ARBA00022692"/>
    </source>
</evidence>
<evidence type="ECO:0000256" key="5">
    <source>
        <dbReference type="ARBA" id="ARBA00022676"/>
    </source>
</evidence>
<evidence type="ECO:0000256" key="10">
    <source>
        <dbReference type="ARBA" id="ARBA00022989"/>
    </source>
</evidence>
<comment type="similarity">
    <text evidence="3">Belongs to the glycosyltransferase 31 family. Beta3-Gal-T subfamily.</text>
</comment>
<dbReference type="GO" id="GO:0016263">
    <property type="term" value="F:glycoprotein-N-acetylgalactosamine 3-beta-galactosyltransferase activity"/>
    <property type="evidence" value="ECO:0007669"/>
    <property type="project" value="UniProtKB-EC"/>
</dbReference>
<dbReference type="Gene3D" id="3.90.550.50">
    <property type="match status" value="1"/>
</dbReference>
<comment type="pathway">
    <text evidence="2">Protein modification; protein glycosylation.</text>
</comment>
<dbReference type="KEGG" id="tva:4767475"/>
<dbReference type="InterPro" id="IPR026050">
    <property type="entry name" value="C1GALT1/C1GALT1_chp1"/>
</dbReference>
<evidence type="ECO:0000313" key="14">
    <source>
        <dbReference type="Proteomes" id="UP000001542"/>
    </source>
</evidence>
<dbReference type="Proteomes" id="UP000001542">
    <property type="component" value="Unassembled WGS sequence"/>
</dbReference>
<keyword evidence="8" id="KW-0547">Nucleotide-binding</keyword>
<dbReference type="AlphaFoldDB" id="A2ECQ6"/>
<protein>
    <recommendedName>
        <fullName evidence="4">N-acetylgalactosaminide beta-1,3-galactosyltransferase</fullName>
        <ecNumber evidence="4">2.4.1.122</ecNumber>
    </recommendedName>
</protein>
<dbReference type="InterPro" id="IPR003378">
    <property type="entry name" value="Fringe-like_glycosylTrfase"/>
</dbReference>
<evidence type="ECO:0000256" key="4">
    <source>
        <dbReference type="ARBA" id="ARBA00012557"/>
    </source>
</evidence>
<gene>
    <name evidence="13" type="ORF">TVAG_276250</name>
</gene>
<comment type="subcellular location">
    <subcellularLocation>
        <location evidence="1">Membrane</location>
        <topology evidence="1">Single-pass type II membrane protein</topology>
    </subcellularLocation>
</comment>
<evidence type="ECO:0000256" key="8">
    <source>
        <dbReference type="ARBA" id="ARBA00022741"/>
    </source>
</evidence>
<reference evidence="13" key="2">
    <citation type="journal article" date="2007" name="Science">
        <title>Draft genome sequence of the sexually transmitted pathogen Trichomonas vaginalis.</title>
        <authorList>
            <person name="Carlton J.M."/>
            <person name="Hirt R.P."/>
            <person name="Silva J.C."/>
            <person name="Delcher A.L."/>
            <person name="Schatz M."/>
            <person name="Zhao Q."/>
            <person name="Wortman J.R."/>
            <person name="Bidwell S.L."/>
            <person name="Alsmark U.C.M."/>
            <person name="Besteiro S."/>
            <person name="Sicheritz-Ponten T."/>
            <person name="Noel C.J."/>
            <person name="Dacks J.B."/>
            <person name="Foster P.G."/>
            <person name="Simillion C."/>
            <person name="Van de Peer Y."/>
            <person name="Miranda-Saavedra D."/>
            <person name="Barton G.J."/>
            <person name="Westrop G.D."/>
            <person name="Mueller S."/>
            <person name="Dessi D."/>
            <person name="Fiori P.L."/>
            <person name="Ren Q."/>
            <person name="Paulsen I."/>
            <person name="Zhang H."/>
            <person name="Bastida-Corcuera F.D."/>
            <person name="Simoes-Barbosa A."/>
            <person name="Brown M.T."/>
            <person name="Hayes R.D."/>
            <person name="Mukherjee M."/>
            <person name="Okumura C.Y."/>
            <person name="Schneider R."/>
            <person name="Smith A.J."/>
            <person name="Vanacova S."/>
            <person name="Villalvazo M."/>
            <person name="Haas B.J."/>
            <person name="Pertea M."/>
            <person name="Feldblyum T.V."/>
            <person name="Utterback T.R."/>
            <person name="Shu C.L."/>
            <person name="Osoegawa K."/>
            <person name="de Jong P.J."/>
            <person name="Hrdy I."/>
            <person name="Horvathova L."/>
            <person name="Zubacova Z."/>
            <person name="Dolezal P."/>
            <person name="Malik S.B."/>
            <person name="Logsdon J.M. Jr."/>
            <person name="Henze K."/>
            <person name="Gupta A."/>
            <person name="Wang C.C."/>
            <person name="Dunne R.L."/>
            <person name="Upcroft J.A."/>
            <person name="Upcroft P."/>
            <person name="White O."/>
            <person name="Salzberg S.L."/>
            <person name="Tang P."/>
            <person name="Chiu C.-H."/>
            <person name="Lee Y.-S."/>
            <person name="Embley T.M."/>
            <person name="Coombs G.H."/>
            <person name="Mottram J.C."/>
            <person name="Tachezy J."/>
            <person name="Fraser-Liggett C.M."/>
            <person name="Johnson P.J."/>
        </authorList>
    </citation>
    <scope>NUCLEOTIDE SEQUENCE [LARGE SCALE GENOMIC DNA]</scope>
    <source>
        <strain evidence="13">G3</strain>
    </source>
</reference>
<keyword evidence="11" id="KW-0472">Membrane</keyword>
<keyword evidence="7" id="KW-0812">Transmembrane</keyword>
<evidence type="ECO:0000256" key="6">
    <source>
        <dbReference type="ARBA" id="ARBA00022679"/>
    </source>
</evidence>
<dbReference type="EMBL" id="DS113355">
    <property type="protein sequence ID" value="EAY09552.1"/>
    <property type="molecule type" value="Genomic_DNA"/>
</dbReference>
<dbReference type="InParanoid" id="A2ECQ6"/>
<dbReference type="VEuPathDB" id="TrichDB:TVAG_276250"/>
<evidence type="ECO:0000256" key="9">
    <source>
        <dbReference type="ARBA" id="ARBA00022968"/>
    </source>
</evidence>
<keyword evidence="6" id="KW-0808">Transferase</keyword>
<evidence type="ECO:0000256" key="2">
    <source>
        <dbReference type="ARBA" id="ARBA00004922"/>
    </source>
</evidence>
<evidence type="ECO:0000256" key="3">
    <source>
        <dbReference type="ARBA" id="ARBA00006462"/>
    </source>
</evidence>